<gene>
    <name evidence="2" type="ORF">GRJ2_002368400</name>
</gene>
<organism evidence="2 3">
    <name type="scientific">Grus japonensis</name>
    <name type="common">Japanese crane</name>
    <name type="synonym">Red-crowned crane</name>
    <dbReference type="NCBI Taxonomy" id="30415"/>
    <lineage>
        <taxon>Eukaryota</taxon>
        <taxon>Metazoa</taxon>
        <taxon>Chordata</taxon>
        <taxon>Craniata</taxon>
        <taxon>Vertebrata</taxon>
        <taxon>Euteleostomi</taxon>
        <taxon>Archelosauria</taxon>
        <taxon>Archosauria</taxon>
        <taxon>Dinosauria</taxon>
        <taxon>Saurischia</taxon>
        <taxon>Theropoda</taxon>
        <taxon>Coelurosauria</taxon>
        <taxon>Aves</taxon>
        <taxon>Neognathae</taxon>
        <taxon>Neoaves</taxon>
        <taxon>Gruiformes</taxon>
        <taxon>Gruidae</taxon>
        <taxon>Grus</taxon>
    </lineage>
</organism>
<sequence length="66" mass="7476">MHREGWIEDSFLRCEVEQRHLNRSLGEAGRCTEQASGRGFFPAEGQSGRSGCHRKTPTLRLKSMSL</sequence>
<proteinExistence type="predicted"/>
<protein>
    <submittedName>
        <fullName evidence="2">Uncharacterized protein</fullName>
    </submittedName>
</protein>
<dbReference type="EMBL" id="BAAFJT010000022">
    <property type="protein sequence ID" value="GAB0199030.1"/>
    <property type="molecule type" value="Genomic_DNA"/>
</dbReference>
<evidence type="ECO:0000256" key="1">
    <source>
        <dbReference type="SAM" id="MobiDB-lite"/>
    </source>
</evidence>
<keyword evidence="3" id="KW-1185">Reference proteome</keyword>
<evidence type="ECO:0000313" key="3">
    <source>
        <dbReference type="Proteomes" id="UP001623348"/>
    </source>
</evidence>
<evidence type="ECO:0000313" key="2">
    <source>
        <dbReference type="EMBL" id="GAB0199030.1"/>
    </source>
</evidence>
<accession>A0ABC9XMV8</accession>
<dbReference type="AlphaFoldDB" id="A0ABC9XMV8"/>
<reference evidence="2 3" key="1">
    <citation type="submission" date="2024-06" db="EMBL/GenBank/DDBJ databases">
        <title>The draft genome of Grus japonensis, version 3.</title>
        <authorList>
            <person name="Nabeshima K."/>
            <person name="Suzuki S."/>
            <person name="Onuma M."/>
        </authorList>
    </citation>
    <scope>NUCLEOTIDE SEQUENCE [LARGE SCALE GENOMIC DNA]</scope>
    <source>
        <strain evidence="2 3">451A</strain>
    </source>
</reference>
<dbReference type="Proteomes" id="UP001623348">
    <property type="component" value="Unassembled WGS sequence"/>
</dbReference>
<feature type="region of interest" description="Disordered" evidence="1">
    <location>
        <begin position="42"/>
        <end position="66"/>
    </location>
</feature>
<comment type="caution">
    <text evidence="2">The sequence shown here is derived from an EMBL/GenBank/DDBJ whole genome shotgun (WGS) entry which is preliminary data.</text>
</comment>
<name>A0ABC9XMV8_GRUJA</name>